<evidence type="ECO:0000313" key="1">
    <source>
        <dbReference type="EMBL" id="KAJ4436963.1"/>
    </source>
</evidence>
<evidence type="ECO:0000313" key="2">
    <source>
        <dbReference type="Proteomes" id="UP001148838"/>
    </source>
</evidence>
<organism evidence="1 2">
    <name type="scientific">Periplaneta americana</name>
    <name type="common">American cockroach</name>
    <name type="synonym">Blatta americana</name>
    <dbReference type="NCBI Taxonomy" id="6978"/>
    <lineage>
        <taxon>Eukaryota</taxon>
        <taxon>Metazoa</taxon>
        <taxon>Ecdysozoa</taxon>
        <taxon>Arthropoda</taxon>
        <taxon>Hexapoda</taxon>
        <taxon>Insecta</taxon>
        <taxon>Pterygota</taxon>
        <taxon>Neoptera</taxon>
        <taxon>Polyneoptera</taxon>
        <taxon>Dictyoptera</taxon>
        <taxon>Blattodea</taxon>
        <taxon>Blattoidea</taxon>
        <taxon>Blattidae</taxon>
        <taxon>Blattinae</taxon>
        <taxon>Periplaneta</taxon>
    </lineage>
</organism>
<accession>A0ABQ8SRY9</accession>
<comment type="caution">
    <text evidence="1">The sequence shown here is derived from an EMBL/GenBank/DDBJ whole genome shotgun (WGS) entry which is preliminary data.</text>
</comment>
<gene>
    <name evidence="1" type="ORF">ANN_17095</name>
</gene>
<sequence length="232" mass="26731">MRIERWKKECWIGRRDSINWPLRSPDLTPMDFFFGGIEKGNLESERDEGDNASEKSPGSSAESYLVFSLNRLSRKLVLKEQNIVSPPSDPPSPSDRVVIFSLIEFPHSLPRLIGRGSMSSPGTWDLLFMPQQPNLTLVQTLVMPHFDYYNVLLSDLSYELSVKLQRVQNMCVRYVCNIRRYDHISPSFASLCGFDLKNVELYTLCLYSSEFCTLQHQITFRIVSLIYTLTTT</sequence>
<proteinExistence type="predicted"/>
<keyword evidence="2" id="KW-1185">Reference proteome</keyword>
<dbReference type="EMBL" id="JAJSOF020000021">
    <property type="protein sequence ID" value="KAJ4436963.1"/>
    <property type="molecule type" value="Genomic_DNA"/>
</dbReference>
<protein>
    <submittedName>
        <fullName evidence="1">Uncharacterized protein</fullName>
    </submittedName>
</protein>
<dbReference type="Proteomes" id="UP001148838">
    <property type="component" value="Unassembled WGS sequence"/>
</dbReference>
<reference evidence="1 2" key="1">
    <citation type="journal article" date="2022" name="Allergy">
        <title>Genome assembly and annotation of Periplaneta americana reveal a comprehensive cockroach allergen profile.</title>
        <authorList>
            <person name="Wang L."/>
            <person name="Xiong Q."/>
            <person name="Saelim N."/>
            <person name="Wang L."/>
            <person name="Nong W."/>
            <person name="Wan A.T."/>
            <person name="Shi M."/>
            <person name="Liu X."/>
            <person name="Cao Q."/>
            <person name="Hui J.H.L."/>
            <person name="Sookrung N."/>
            <person name="Leung T.F."/>
            <person name="Tungtrongchitr A."/>
            <person name="Tsui S.K.W."/>
        </authorList>
    </citation>
    <scope>NUCLEOTIDE SEQUENCE [LARGE SCALE GENOMIC DNA]</scope>
    <source>
        <strain evidence="1">PWHHKU_190912</strain>
    </source>
</reference>
<name>A0ABQ8SRY9_PERAM</name>